<dbReference type="Proteomes" id="UP001198200">
    <property type="component" value="Unassembled WGS sequence"/>
</dbReference>
<dbReference type="CDD" id="cd10225">
    <property type="entry name" value="ASKHA_NBD_MreB-like"/>
    <property type="match status" value="1"/>
</dbReference>
<dbReference type="Gene3D" id="3.30.420.40">
    <property type="match status" value="3"/>
</dbReference>
<evidence type="ECO:0000256" key="1">
    <source>
        <dbReference type="ARBA" id="ARBA00022490"/>
    </source>
</evidence>
<keyword evidence="4 6" id="KW-0133">Cell shape</keyword>
<dbReference type="PRINTS" id="PR01652">
    <property type="entry name" value="SHAPEPROTEIN"/>
</dbReference>
<feature type="binding site" evidence="6">
    <location>
        <begin position="287"/>
        <end position="290"/>
    </location>
    <ligand>
        <name>ATP</name>
        <dbReference type="ChEBI" id="CHEBI:30616"/>
    </ligand>
</feature>
<dbReference type="PANTHER" id="PTHR42749:SF1">
    <property type="entry name" value="CELL SHAPE-DETERMINING PROTEIN MREB"/>
    <property type="match status" value="1"/>
</dbReference>
<feature type="binding site" evidence="6">
    <location>
        <begin position="159"/>
        <end position="161"/>
    </location>
    <ligand>
        <name>ATP</name>
        <dbReference type="ChEBI" id="CHEBI:30616"/>
    </ligand>
</feature>
<dbReference type="Pfam" id="PF06723">
    <property type="entry name" value="MreB_Mbl"/>
    <property type="match status" value="1"/>
</dbReference>
<dbReference type="InterPro" id="IPR056546">
    <property type="entry name" value="MreB_MamK-like"/>
</dbReference>
<evidence type="ECO:0000256" key="2">
    <source>
        <dbReference type="ARBA" id="ARBA00022741"/>
    </source>
</evidence>
<dbReference type="InterPro" id="IPR004753">
    <property type="entry name" value="MreB"/>
</dbReference>
<keyword evidence="2 6" id="KW-0547">Nucleotide-binding</keyword>
<dbReference type="NCBIfam" id="TIGR00904">
    <property type="entry name" value="mreB"/>
    <property type="match status" value="1"/>
</dbReference>
<dbReference type="PANTHER" id="PTHR42749">
    <property type="entry name" value="CELL SHAPE-DETERMINING PROTEIN MREB"/>
    <property type="match status" value="1"/>
</dbReference>
<protein>
    <recommendedName>
        <fullName evidence="6">Cell shape-determining protein MreB</fullName>
    </recommendedName>
</protein>
<comment type="subunit">
    <text evidence="6">Forms polymers.</text>
</comment>
<dbReference type="GO" id="GO:0008360">
    <property type="term" value="P:regulation of cell shape"/>
    <property type="evidence" value="ECO:0007669"/>
    <property type="project" value="UniProtKB-UniRule"/>
</dbReference>
<evidence type="ECO:0000313" key="8">
    <source>
        <dbReference type="Proteomes" id="UP001198200"/>
    </source>
</evidence>
<dbReference type="InterPro" id="IPR043129">
    <property type="entry name" value="ATPase_NBD"/>
</dbReference>
<evidence type="ECO:0000256" key="5">
    <source>
        <dbReference type="ARBA" id="ARBA00023458"/>
    </source>
</evidence>
<evidence type="ECO:0000256" key="4">
    <source>
        <dbReference type="ARBA" id="ARBA00022960"/>
    </source>
</evidence>
<evidence type="ECO:0000256" key="3">
    <source>
        <dbReference type="ARBA" id="ARBA00022840"/>
    </source>
</evidence>
<keyword evidence="1 6" id="KW-0963">Cytoplasm</keyword>
<feature type="binding site" evidence="6">
    <location>
        <begin position="207"/>
        <end position="210"/>
    </location>
    <ligand>
        <name>ATP</name>
        <dbReference type="ChEBI" id="CHEBI:30616"/>
    </ligand>
</feature>
<keyword evidence="3 6" id="KW-0067">ATP-binding</keyword>
<dbReference type="GO" id="GO:0005524">
    <property type="term" value="F:ATP binding"/>
    <property type="evidence" value="ECO:0007669"/>
    <property type="project" value="UniProtKB-KW"/>
</dbReference>
<keyword evidence="8" id="KW-1185">Reference proteome</keyword>
<reference evidence="7 8" key="1">
    <citation type="submission" date="2021-10" db="EMBL/GenBank/DDBJ databases">
        <title>Anaerobic single-cell dispensing facilitates the cultivation of human gut bacteria.</title>
        <authorList>
            <person name="Afrizal A."/>
        </authorList>
    </citation>
    <scope>NUCLEOTIDE SEQUENCE [LARGE SCALE GENOMIC DNA]</scope>
    <source>
        <strain evidence="7 8">CLA-AA-H224</strain>
    </source>
</reference>
<evidence type="ECO:0000256" key="6">
    <source>
        <dbReference type="HAMAP-Rule" id="MF_02207"/>
    </source>
</evidence>
<comment type="function">
    <text evidence="6">Forms membrane-associated dynamic filaments that are essential for cell shape determination. Acts by regulating cell wall synthesis and cell elongation, and thus cell shape. A feedback loop between cell geometry and MreB localization may maintain elongated cell shape by targeting cell wall growth to regions of negative cell wall curvature.</text>
</comment>
<comment type="caution">
    <text evidence="6">Lacks conserved residue(s) required for the propagation of feature annotation.</text>
</comment>
<dbReference type="SUPFAM" id="SSF53067">
    <property type="entry name" value="Actin-like ATPase domain"/>
    <property type="match status" value="2"/>
</dbReference>
<proteinExistence type="inferred from homology"/>
<dbReference type="EMBL" id="JAJEQN010000056">
    <property type="protein sequence ID" value="MCC2222908.1"/>
    <property type="molecule type" value="Genomic_DNA"/>
</dbReference>
<comment type="subcellular location">
    <subcellularLocation>
        <location evidence="6">Cytoplasm</location>
    </subcellularLocation>
    <text evidence="6">Membrane-associated.</text>
</comment>
<dbReference type="HAMAP" id="MF_02207">
    <property type="entry name" value="MreB"/>
    <property type="match status" value="1"/>
</dbReference>
<dbReference type="NCBIfam" id="NF010539">
    <property type="entry name" value="PRK13927.1"/>
    <property type="match status" value="1"/>
</dbReference>
<organism evidence="7 8">
    <name type="scientific">Anthropogastromicrobium aceti</name>
    <dbReference type="NCBI Taxonomy" id="2981768"/>
    <lineage>
        <taxon>Bacteria</taxon>
        <taxon>Bacillati</taxon>
        <taxon>Bacillota</taxon>
        <taxon>Clostridia</taxon>
        <taxon>Lachnospirales</taxon>
        <taxon>Lachnospiraceae</taxon>
        <taxon>Anthropogastromicrobium</taxon>
    </lineage>
</organism>
<accession>A0AAE3JDR4</accession>
<comment type="similarity">
    <text evidence="5 6">Belongs to the FtsA/MreB family.</text>
</comment>
<gene>
    <name evidence="6" type="primary">mreB</name>
    <name evidence="7" type="ORF">LKD48_14980</name>
</gene>
<comment type="caution">
    <text evidence="7">The sequence shown here is derived from an EMBL/GenBank/DDBJ whole genome shotgun (WGS) entry which is preliminary data.</text>
</comment>
<evidence type="ECO:0000313" key="7">
    <source>
        <dbReference type="EMBL" id="MCC2222908.1"/>
    </source>
</evidence>
<sequence length="332" mass="35753">MAFGVSTDIGIDLGTASILVYIKGKGVVLKEPSVVAYDRNTNEIKAIGEEARMMIGRTPGNIVAIRPLKQGVIADYTITEKMIRYFIQKAIGKRTFRKPRICVCVPSQITEVERKAVEDATFNAGAREVYLVEEPLAAAIGAGIDITKPCGNMIVDIGGGTTDVAVISLAGTVVSESIKVAGDDFNEAIVRYMRKKHNLLIGERTGEEIKIKIGTCYPRQEELAIDVRGRNLVTGLPKTVTITSEETLEALSESANQIVEAVHMVLEKTPPELAADISDRGIVLTGGGALLTGLEQLLEERLGITTMTAEEPTTCVAVGTGKYMEVMNSIRD</sequence>
<dbReference type="GO" id="GO:0000902">
    <property type="term" value="P:cell morphogenesis"/>
    <property type="evidence" value="ECO:0007669"/>
    <property type="project" value="InterPro"/>
</dbReference>
<dbReference type="GO" id="GO:0005737">
    <property type="term" value="C:cytoplasm"/>
    <property type="evidence" value="ECO:0007669"/>
    <property type="project" value="UniProtKB-SubCell"/>
</dbReference>
<name>A0AAE3JDR4_9FIRM</name>
<dbReference type="RefSeq" id="WP_262537890.1">
    <property type="nucleotide sequence ID" value="NZ_JAJEQN010000056.1"/>
</dbReference>
<dbReference type="AlphaFoldDB" id="A0AAE3JDR4"/>